<dbReference type="Gene3D" id="1.10.20.10">
    <property type="entry name" value="Histone, subunit A"/>
    <property type="match status" value="1"/>
</dbReference>
<keyword evidence="13" id="KW-0238">DNA-binding</keyword>
<evidence type="ECO:0000256" key="6">
    <source>
        <dbReference type="ARBA" id="ARBA00011019"/>
    </source>
</evidence>
<evidence type="ECO:0000256" key="1">
    <source>
        <dbReference type="ARBA" id="ARBA00000971"/>
    </source>
</evidence>
<evidence type="ECO:0000256" key="9">
    <source>
        <dbReference type="ARBA" id="ARBA00022490"/>
    </source>
</evidence>
<organism evidence="20 21">
    <name type="scientific">Candida albicans</name>
    <name type="common">Yeast</name>
    <dbReference type="NCBI Taxonomy" id="5476"/>
    <lineage>
        <taxon>Eukaryota</taxon>
        <taxon>Fungi</taxon>
        <taxon>Dikarya</taxon>
        <taxon>Ascomycota</taxon>
        <taxon>Saccharomycotina</taxon>
        <taxon>Pichiomycetes</taxon>
        <taxon>Debaryomycetaceae</taxon>
        <taxon>Candida/Lodderomyces clade</taxon>
        <taxon>Candida</taxon>
    </lineage>
</organism>
<keyword evidence="7" id="KW-0158">Chromosome</keyword>
<keyword evidence="9 17" id="KW-0963">Cytoplasm</keyword>
<comment type="subcellular location">
    <subcellularLocation>
        <location evidence="3">Chromosome</location>
    </subcellularLocation>
    <subcellularLocation>
        <location evidence="4 17">Cytoplasm</location>
    </subcellularLocation>
    <subcellularLocation>
        <location evidence="2">Nucleus</location>
    </subcellularLocation>
</comment>
<dbReference type="PROSITE" id="PS00959">
    <property type="entry name" value="HISTONE_H3_2"/>
    <property type="match status" value="1"/>
</dbReference>
<keyword evidence="16" id="KW-0544">Nucleosome core</keyword>
<evidence type="ECO:0000259" key="19">
    <source>
        <dbReference type="Pfam" id="PF00125"/>
    </source>
</evidence>
<evidence type="ECO:0000313" key="20">
    <source>
        <dbReference type="EMBL" id="KAF6071170.1"/>
    </source>
</evidence>
<evidence type="ECO:0000256" key="4">
    <source>
        <dbReference type="ARBA" id="ARBA00004496"/>
    </source>
</evidence>
<sequence>MNWKTPSKKIYDSADLKNFEKSIAFEKLQKTLQQIILSVENHKIPPEPTTTTTTRENKIGPSNGNVEILIELFQYLNKLIDETPPLKGPTRFGNFACRDWHDKIDIIPILKKFKFPQELSSSNNSSSKSNIDGFLLESSYYLLNSFGSKIRLDYGTGHELSFLAFIGSLIEFKILNHPTTTEEINGKEILIIFANYYDLVRRLILVYNLEPAGSHGVWGLDDHFHLIYILGASQFINDKLAPIVQRSLSSQVINSCKLTNFYINAIAFIFRLKTGPFNEHSPIIFDIHNKVFSWTKVRQGLIKMYMVEVFNKFPVLQHFWCGEVLYPWKDHQGNDLPVNEKEETELDKPPETTLNSTTTTTTTTKVSSSTSKIPFTPAPWANTTTTHAVPRNTPRKSTGGKAPRKQLASKAARKSAPVSGGVKKPHRYKPGTVALREIRRFQKSTELLIRKLPFQRLVREIAQDFKSDLRFQSSAIGALQEAVEAYLVGLFEDTNLCAIHAKRVTIQKKDMQLARRLRGERS</sequence>
<dbReference type="PANTHER" id="PTHR10012:SF3">
    <property type="entry name" value="SERINE_THREONINE-PROTEIN PHOSPHATASE 2A ACTIVATOR 1"/>
    <property type="match status" value="1"/>
</dbReference>
<evidence type="ECO:0000313" key="21">
    <source>
        <dbReference type="Proteomes" id="UP000536275"/>
    </source>
</evidence>
<dbReference type="PANTHER" id="PTHR10012">
    <property type="entry name" value="SERINE/THREONINE-PROTEIN PHOSPHATASE 2A REGULATORY SUBUNIT B"/>
    <property type="match status" value="1"/>
</dbReference>
<feature type="compositionally biased region" description="Low complexity" evidence="18">
    <location>
        <begin position="352"/>
        <end position="371"/>
    </location>
</feature>
<accession>A0A8H6C146</accession>
<evidence type="ECO:0000256" key="16">
    <source>
        <dbReference type="ARBA" id="ARBA00023269"/>
    </source>
</evidence>
<evidence type="ECO:0000256" key="12">
    <source>
        <dbReference type="ARBA" id="ARBA00023110"/>
    </source>
</evidence>
<dbReference type="EMBL" id="JABWAD010000021">
    <property type="protein sequence ID" value="KAF6071170.1"/>
    <property type="molecule type" value="Genomic_DNA"/>
</dbReference>
<dbReference type="InterPro" id="IPR009072">
    <property type="entry name" value="Histone-fold"/>
</dbReference>
<dbReference type="GO" id="GO:0000159">
    <property type="term" value="C:protein phosphatase type 2A complex"/>
    <property type="evidence" value="ECO:0007669"/>
    <property type="project" value="TreeGrafter"/>
</dbReference>
<keyword evidence="15" id="KW-0539">Nucleus</keyword>
<dbReference type="PRINTS" id="PR00622">
    <property type="entry name" value="HISTONEH3"/>
</dbReference>
<comment type="function">
    <text evidence="17">PPIases accelerate the folding of proteins. It catalyzes the cis-trans isomerization of proline imidic peptide bonds in oligopeptides.</text>
</comment>
<reference evidence="20 21" key="1">
    <citation type="submission" date="2020-03" db="EMBL/GenBank/DDBJ databases">
        <title>FDA dAtabase for Regulatory Grade micrObial Sequences (FDA-ARGOS): Supporting development and validation of Infectious Disease Dx tests.</title>
        <authorList>
            <person name="Campos J."/>
            <person name="Goldberg B."/>
            <person name="Tallon L."/>
            <person name="Sadzewicz L."/>
            <person name="Vavikolanu K."/>
            <person name="Mehta A."/>
            <person name="Aluvathingal J."/>
            <person name="Nadendla S."/>
            <person name="Nandy P."/>
            <person name="Geyer C."/>
            <person name="Yan Y."/>
            <person name="Sichtig H."/>
        </authorList>
    </citation>
    <scope>NUCLEOTIDE SEQUENCE [LARGE SCALE GENOMIC DNA]</scope>
    <source>
        <strain evidence="20 21">FDAARGOS_656</strain>
    </source>
</reference>
<dbReference type="GO" id="GO:0003677">
    <property type="term" value="F:DNA binding"/>
    <property type="evidence" value="ECO:0007669"/>
    <property type="project" value="UniProtKB-KW"/>
</dbReference>
<comment type="catalytic activity">
    <reaction evidence="1 17">
        <text>[protein]-peptidylproline (omega=180) = [protein]-peptidylproline (omega=0)</text>
        <dbReference type="Rhea" id="RHEA:16237"/>
        <dbReference type="Rhea" id="RHEA-COMP:10747"/>
        <dbReference type="Rhea" id="RHEA-COMP:10748"/>
        <dbReference type="ChEBI" id="CHEBI:83833"/>
        <dbReference type="ChEBI" id="CHEBI:83834"/>
        <dbReference type="EC" id="5.2.1.8"/>
    </reaction>
</comment>
<dbReference type="SMART" id="SM00428">
    <property type="entry name" value="H3"/>
    <property type="match status" value="1"/>
</dbReference>
<keyword evidence="12 17" id="KW-0697">Rotamase</keyword>
<gene>
    <name evidence="20" type="ORF">FOB64_001577</name>
</gene>
<feature type="domain" description="Core Histone H2A/H2B/H3" evidence="19">
    <location>
        <begin position="430"/>
        <end position="517"/>
    </location>
</feature>
<dbReference type="GO" id="GO:0008160">
    <property type="term" value="F:protein tyrosine phosphatase activator activity"/>
    <property type="evidence" value="ECO:0007669"/>
    <property type="project" value="TreeGrafter"/>
</dbReference>
<comment type="similarity">
    <text evidence="6 17">Belongs to the PTPA-type PPIase family.</text>
</comment>
<evidence type="ECO:0000256" key="13">
    <source>
        <dbReference type="ARBA" id="ARBA00023125"/>
    </source>
</evidence>
<protein>
    <recommendedName>
        <fullName evidence="17">Serine/threonine-protein phosphatase 2A activator</fullName>
        <ecNumber evidence="17">5.2.1.8</ecNumber>
    </recommendedName>
    <alternativeName>
        <fullName evidence="17">Phosphotyrosyl phosphatase activator</fullName>
    </alternativeName>
</protein>
<dbReference type="InterPro" id="IPR004327">
    <property type="entry name" value="Phstyr_phstse_ac"/>
</dbReference>
<evidence type="ECO:0000256" key="15">
    <source>
        <dbReference type="ARBA" id="ARBA00023242"/>
    </source>
</evidence>
<evidence type="ECO:0000256" key="3">
    <source>
        <dbReference type="ARBA" id="ARBA00004286"/>
    </source>
</evidence>
<dbReference type="GO" id="GO:0005634">
    <property type="term" value="C:nucleus"/>
    <property type="evidence" value="ECO:0007669"/>
    <property type="project" value="UniProtKB-SubCell"/>
</dbReference>
<evidence type="ECO:0000256" key="10">
    <source>
        <dbReference type="ARBA" id="ARBA00022553"/>
    </source>
</evidence>
<dbReference type="EC" id="5.2.1.8" evidence="17"/>
<evidence type="ECO:0000256" key="18">
    <source>
        <dbReference type="SAM" id="MobiDB-lite"/>
    </source>
</evidence>
<comment type="similarity">
    <text evidence="5">Belongs to the histone H3 family.</text>
</comment>
<dbReference type="SUPFAM" id="SSF140984">
    <property type="entry name" value="PTPA-like"/>
    <property type="match status" value="1"/>
</dbReference>
<evidence type="ECO:0000256" key="8">
    <source>
        <dbReference type="ARBA" id="ARBA00022481"/>
    </source>
</evidence>
<name>A0A8H6C146_CANAX</name>
<dbReference type="InterPro" id="IPR037218">
    <property type="entry name" value="PTPA_sf"/>
</dbReference>
<dbReference type="GO" id="GO:0007052">
    <property type="term" value="P:mitotic spindle organization"/>
    <property type="evidence" value="ECO:0007669"/>
    <property type="project" value="TreeGrafter"/>
</dbReference>
<evidence type="ECO:0000256" key="11">
    <source>
        <dbReference type="ARBA" id="ARBA00022990"/>
    </source>
</evidence>
<dbReference type="FunFam" id="1.10.20.10:FF:000010">
    <property type="entry name" value="Histone H3"/>
    <property type="match status" value="1"/>
</dbReference>
<keyword evidence="11" id="KW-0007">Acetylation</keyword>
<feature type="region of interest" description="Disordered" evidence="18">
    <location>
        <begin position="339"/>
        <end position="428"/>
    </location>
</feature>
<evidence type="ECO:0000256" key="7">
    <source>
        <dbReference type="ARBA" id="ARBA00022454"/>
    </source>
</evidence>
<evidence type="ECO:0000256" key="5">
    <source>
        <dbReference type="ARBA" id="ARBA00010343"/>
    </source>
</evidence>
<dbReference type="GO" id="GO:0003755">
    <property type="term" value="F:peptidyl-prolyl cis-trans isomerase activity"/>
    <property type="evidence" value="ECO:0007669"/>
    <property type="project" value="UniProtKB-KW"/>
</dbReference>
<feature type="compositionally biased region" description="Basic and acidic residues" evidence="18">
    <location>
        <begin position="339"/>
        <end position="350"/>
    </location>
</feature>
<dbReference type="GO" id="GO:0030527">
    <property type="term" value="F:structural constituent of chromatin"/>
    <property type="evidence" value="ECO:0007669"/>
    <property type="project" value="InterPro"/>
</dbReference>
<dbReference type="PROSITE" id="PS00322">
    <property type="entry name" value="HISTONE_H3_1"/>
    <property type="match status" value="1"/>
</dbReference>
<dbReference type="InterPro" id="IPR043170">
    <property type="entry name" value="PTPA_C_lid"/>
</dbReference>
<dbReference type="Pfam" id="PF03095">
    <property type="entry name" value="PTPA"/>
    <property type="match status" value="1"/>
</dbReference>
<evidence type="ECO:0000256" key="17">
    <source>
        <dbReference type="RuleBase" id="RU361210"/>
    </source>
</evidence>
<proteinExistence type="inferred from homology"/>
<dbReference type="InterPro" id="IPR007125">
    <property type="entry name" value="H2A/H2B/H3"/>
</dbReference>
<dbReference type="Proteomes" id="UP000536275">
    <property type="component" value="Unassembled WGS sequence"/>
</dbReference>
<dbReference type="CDD" id="cd22911">
    <property type="entry name" value="HFD_H3"/>
    <property type="match status" value="1"/>
</dbReference>
<comment type="caution">
    <text evidence="20">The sequence shown here is derived from an EMBL/GenBank/DDBJ whole genome shotgun (WGS) entry which is preliminary data.</text>
</comment>
<dbReference type="Gene3D" id="1.20.120.1150">
    <property type="match status" value="1"/>
</dbReference>
<dbReference type="GO" id="GO:0046982">
    <property type="term" value="F:protein heterodimerization activity"/>
    <property type="evidence" value="ECO:0007669"/>
    <property type="project" value="InterPro"/>
</dbReference>
<dbReference type="AlphaFoldDB" id="A0A8H6C146"/>
<keyword evidence="14 17" id="KW-0413">Isomerase</keyword>
<keyword evidence="8" id="KW-0488">Methylation</keyword>
<dbReference type="Pfam" id="PF00125">
    <property type="entry name" value="Histone"/>
    <property type="match status" value="1"/>
</dbReference>
<dbReference type="InterPro" id="IPR000164">
    <property type="entry name" value="Histone_H3/CENP-A"/>
</dbReference>
<evidence type="ECO:0000256" key="2">
    <source>
        <dbReference type="ARBA" id="ARBA00004123"/>
    </source>
</evidence>
<dbReference type="GO" id="GO:0005737">
    <property type="term" value="C:cytoplasm"/>
    <property type="evidence" value="ECO:0007669"/>
    <property type="project" value="UniProtKB-SubCell"/>
</dbReference>
<dbReference type="SUPFAM" id="SSF47113">
    <property type="entry name" value="Histone-fold"/>
    <property type="match status" value="1"/>
</dbReference>
<evidence type="ECO:0000256" key="14">
    <source>
        <dbReference type="ARBA" id="ARBA00023235"/>
    </source>
</evidence>
<keyword evidence="10" id="KW-0597">Phosphoprotein</keyword>
<dbReference type="GO" id="GO:0000786">
    <property type="term" value="C:nucleosome"/>
    <property type="evidence" value="ECO:0007669"/>
    <property type="project" value="UniProtKB-KW"/>
</dbReference>
<dbReference type="CDD" id="cd04087">
    <property type="entry name" value="PTPA"/>
    <property type="match status" value="1"/>
</dbReference>